<dbReference type="EMBL" id="OW150024">
    <property type="protein sequence ID" value="CAH2030073.1"/>
    <property type="molecule type" value="Genomic_DNA"/>
</dbReference>
<proteinExistence type="predicted"/>
<sequence length="24" mass="2938">MTPEEFAAKQNQNQKTEKLSYCWY</sequence>
<name>A0ABM9D6Q0_9BACT</name>
<reference evidence="2 3" key="1">
    <citation type="submission" date="2022-03" db="EMBL/GenBank/DDBJ databases">
        <authorList>
            <person name="Koch H."/>
        </authorList>
    </citation>
    <scope>NUCLEOTIDE SEQUENCE [LARGE SCALE GENOMIC DNA]</scope>
    <source>
        <strain evidence="2 3">G1</strain>
    </source>
</reference>
<protein>
    <submittedName>
        <fullName evidence="2">Uncharacterized protein</fullName>
    </submittedName>
</protein>
<evidence type="ECO:0000313" key="3">
    <source>
        <dbReference type="Proteomes" id="UP001295463"/>
    </source>
</evidence>
<gene>
    <name evidence="2" type="ORF">GEAMG1_0251</name>
</gene>
<accession>A0ABM9D6Q0</accession>
<dbReference type="Proteomes" id="UP001295463">
    <property type="component" value="Chromosome"/>
</dbReference>
<keyword evidence="3" id="KW-1185">Reference proteome</keyword>
<evidence type="ECO:0000313" key="2">
    <source>
        <dbReference type="EMBL" id="CAH2030073.1"/>
    </source>
</evidence>
<organism evidence="2 3">
    <name type="scientific">Trichlorobacter ammonificans</name>
    <dbReference type="NCBI Taxonomy" id="2916410"/>
    <lineage>
        <taxon>Bacteria</taxon>
        <taxon>Pseudomonadati</taxon>
        <taxon>Thermodesulfobacteriota</taxon>
        <taxon>Desulfuromonadia</taxon>
        <taxon>Geobacterales</taxon>
        <taxon>Geobacteraceae</taxon>
        <taxon>Trichlorobacter</taxon>
    </lineage>
</organism>
<feature type="region of interest" description="Disordered" evidence="1">
    <location>
        <begin position="1"/>
        <end position="24"/>
    </location>
</feature>
<evidence type="ECO:0000256" key="1">
    <source>
        <dbReference type="SAM" id="MobiDB-lite"/>
    </source>
</evidence>